<reference evidence="2" key="1">
    <citation type="journal article" date="2019" name="Int. J. Syst. Evol. Microbiol.">
        <title>The Global Catalogue of Microorganisms (GCM) 10K type strain sequencing project: providing services to taxonomists for standard genome sequencing and annotation.</title>
        <authorList>
            <consortium name="The Broad Institute Genomics Platform"/>
            <consortium name="The Broad Institute Genome Sequencing Center for Infectious Disease"/>
            <person name="Wu L."/>
            <person name="Ma J."/>
        </authorList>
    </citation>
    <scope>NUCLEOTIDE SEQUENCE [LARGE SCALE GENOMIC DNA]</scope>
    <source>
        <strain evidence="2">JCM 17714</strain>
    </source>
</reference>
<evidence type="ECO:0000313" key="2">
    <source>
        <dbReference type="Proteomes" id="UP001501699"/>
    </source>
</evidence>
<evidence type="ECO:0000313" key="1">
    <source>
        <dbReference type="EMBL" id="GAA4666920.1"/>
    </source>
</evidence>
<dbReference type="InterPro" id="IPR027417">
    <property type="entry name" value="P-loop_NTPase"/>
</dbReference>
<dbReference type="Gene3D" id="3.40.50.300">
    <property type="entry name" value="P-loop containing nucleotide triphosphate hydrolases"/>
    <property type="match status" value="1"/>
</dbReference>
<accession>A0ABP8VP18</accession>
<comment type="caution">
    <text evidence="1">The sequence shown here is derived from an EMBL/GenBank/DDBJ whole genome shotgun (WGS) entry which is preliminary data.</text>
</comment>
<dbReference type="InterPro" id="IPR012036">
    <property type="entry name" value="Phage_Mu_Gp28"/>
</dbReference>
<dbReference type="Gene3D" id="3.30.420.240">
    <property type="match status" value="1"/>
</dbReference>
<proteinExistence type="predicted"/>
<organism evidence="1 2">
    <name type="scientific">Bartonella pachyuromydis</name>
    <dbReference type="NCBI Taxonomy" id="931097"/>
    <lineage>
        <taxon>Bacteria</taxon>
        <taxon>Pseudomonadati</taxon>
        <taxon>Pseudomonadota</taxon>
        <taxon>Alphaproteobacteria</taxon>
        <taxon>Hyphomicrobiales</taxon>
        <taxon>Bartonellaceae</taxon>
        <taxon>Bartonella</taxon>
    </lineage>
</organism>
<dbReference type="Proteomes" id="UP001501699">
    <property type="component" value="Unassembled WGS sequence"/>
</dbReference>
<dbReference type="PIRSF" id="PIRSF007056">
    <property type="entry name" value="UCP007056"/>
    <property type="match status" value="1"/>
</dbReference>
<dbReference type="RefSeq" id="WP_345119521.1">
    <property type="nucleotide sequence ID" value="NZ_BAABJA010000017.1"/>
</dbReference>
<evidence type="ECO:0008006" key="3">
    <source>
        <dbReference type="Google" id="ProtNLM"/>
    </source>
</evidence>
<protein>
    <recommendedName>
        <fullName evidence="3">Phage protein</fullName>
    </recommendedName>
</protein>
<gene>
    <name evidence="1" type="ORF">GCM10023262_15220</name>
</gene>
<keyword evidence="2" id="KW-1185">Reference proteome</keyword>
<sequence>MAERCEAFEQTPLKSEANGDRLGFELWQTSACLKEKDPLAEGVLMAHQRAWIEDKSPLKLVEKGRRTGITFAEALDDTLIAAATLEAGGDNVFYIGDTKEKGREFIGYVSNFARVLTSHSGDVEEILFPDQKEDGSTKYISAYRVRFASGFRIEALSSRPENIRGLQGIVVIDEAAFHKDVRSVLDAVNALLIWGGKIRVISTHNGVLNPFNELIRETRGGKIPFSLHRYPFGVAVKNGLFKRVCAMKGEGWSLAAEQQWEKQIRASYGVRLSAMRQELDAIPADQEGAALTRLQIENCCTRDIAVLRFACADGFKNQSDDQRSQAAFAWCEKHVKPLHVRLDRRRQHVFGVDFARSGDATSIVVMEVGQDLVRRVRFMVELRNMPFDQQREILFYVVGGLPRLLGGALDARGNGAYLAEKAAQRYGACVREVQLSQSWYGKEMPAYLEAFGDGSIVLPRDSDIVADHQALAYVNGIVKIPDNHRFKGSDGFMRHGDSAIACALAYFASRQTPEIYEYTPVREIYGFDESPLFSPAFVSMMRSKIY</sequence>
<name>A0ABP8VP18_9HYPH</name>
<dbReference type="EMBL" id="BAABJA010000017">
    <property type="protein sequence ID" value="GAA4666920.1"/>
    <property type="molecule type" value="Genomic_DNA"/>
</dbReference>